<keyword evidence="2 5" id="KW-0732">Signal</keyword>
<evidence type="ECO:0000313" key="8">
    <source>
        <dbReference type="Proteomes" id="UP001054945"/>
    </source>
</evidence>
<feature type="transmembrane region" description="Helical" evidence="4">
    <location>
        <begin position="414"/>
        <end position="434"/>
    </location>
</feature>
<dbReference type="Proteomes" id="UP001054945">
    <property type="component" value="Unassembled WGS sequence"/>
</dbReference>
<dbReference type="PANTHER" id="PTHR24366">
    <property type="entry name" value="IG(IMMUNOGLOBULIN) AND LRR(LEUCINE RICH REPEAT) DOMAINS"/>
    <property type="match status" value="1"/>
</dbReference>
<gene>
    <name evidence="7" type="ORF">CEXT_658281</name>
</gene>
<protein>
    <recommendedName>
        <fullName evidence="6">LRRCT domain-containing protein</fullName>
    </recommendedName>
</protein>
<evidence type="ECO:0000313" key="7">
    <source>
        <dbReference type="EMBL" id="GIY27633.1"/>
    </source>
</evidence>
<dbReference type="Gene3D" id="3.80.10.10">
    <property type="entry name" value="Ribonuclease Inhibitor"/>
    <property type="match status" value="2"/>
</dbReference>
<dbReference type="EMBL" id="BPLR01008834">
    <property type="protein sequence ID" value="GIY27633.1"/>
    <property type="molecule type" value="Genomic_DNA"/>
</dbReference>
<evidence type="ECO:0000259" key="6">
    <source>
        <dbReference type="SMART" id="SM00082"/>
    </source>
</evidence>
<evidence type="ECO:0000256" key="4">
    <source>
        <dbReference type="SAM" id="Phobius"/>
    </source>
</evidence>
<dbReference type="SMART" id="SM00082">
    <property type="entry name" value="LRRCT"/>
    <property type="match status" value="1"/>
</dbReference>
<keyword evidence="8" id="KW-1185">Reference proteome</keyword>
<evidence type="ECO:0000256" key="2">
    <source>
        <dbReference type="ARBA" id="ARBA00022729"/>
    </source>
</evidence>
<name>A0AAV4S6K0_CAEEX</name>
<evidence type="ECO:0000256" key="1">
    <source>
        <dbReference type="ARBA" id="ARBA00022614"/>
    </source>
</evidence>
<evidence type="ECO:0000256" key="5">
    <source>
        <dbReference type="SAM" id="SignalP"/>
    </source>
</evidence>
<evidence type="ECO:0000256" key="3">
    <source>
        <dbReference type="ARBA" id="ARBA00022737"/>
    </source>
</evidence>
<dbReference type="Pfam" id="PF13855">
    <property type="entry name" value="LRR_8"/>
    <property type="match status" value="2"/>
</dbReference>
<organism evidence="7 8">
    <name type="scientific">Caerostris extrusa</name>
    <name type="common">Bark spider</name>
    <name type="synonym">Caerostris bankana</name>
    <dbReference type="NCBI Taxonomy" id="172846"/>
    <lineage>
        <taxon>Eukaryota</taxon>
        <taxon>Metazoa</taxon>
        <taxon>Ecdysozoa</taxon>
        <taxon>Arthropoda</taxon>
        <taxon>Chelicerata</taxon>
        <taxon>Arachnida</taxon>
        <taxon>Araneae</taxon>
        <taxon>Araneomorphae</taxon>
        <taxon>Entelegynae</taxon>
        <taxon>Araneoidea</taxon>
        <taxon>Araneidae</taxon>
        <taxon>Caerostris</taxon>
    </lineage>
</organism>
<keyword evidence="4" id="KW-0472">Membrane</keyword>
<dbReference type="PROSITE" id="PS51450">
    <property type="entry name" value="LRR"/>
    <property type="match status" value="1"/>
</dbReference>
<dbReference type="SMART" id="SM00369">
    <property type="entry name" value="LRR_TYP"/>
    <property type="match status" value="10"/>
</dbReference>
<reference evidence="7 8" key="1">
    <citation type="submission" date="2021-06" db="EMBL/GenBank/DDBJ databases">
        <title>Caerostris extrusa draft genome.</title>
        <authorList>
            <person name="Kono N."/>
            <person name="Arakawa K."/>
        </authorList>
    </citation>
    <scope>NUCLEOTIDE SEQUENCE [LARGE SCALE GENOMIC DNA]</scope>
</reference>
<dbReference type="PANTHER" id="PTHR24366:SF168">
    <property type="entry name" value="GH22922P-RELATED"/>
    <property type="match status" value="1"/>
</dbReference>
<keyword evidence="4" id="KW-1133">Transmembrane helix</keyword>
<dbReference type="InterPro" id="IPR003591">
    <property type="entry name" value="Leu-rich_rpt_typical-subtyp"/>
</dbReference>
<keyword evidence="4" id="KW-0812">Transmembrane</keyword>
<sequence length="470" mass="53647">MTLQMVSTTMTLTTLFSLLLIHCSLTIAVNPLCAAVCICENLEEEGFMKVDCSKVYLSIVPPVDDWPANITHMDLSSNNITELDTELSHDSVQVLDLSHNKIVNVAQNAFGGLSNLKYLNLANNGIKKLDDNGFYGLDHLKSLNLSSNGMYFLPDGLFYNFIGLQELSLADNPLVHIDPIHFNRMISLRWLDMSNVDLYTLPASIFHTTGQLEYLDLSANDFHSVPTDALRSAKALKYLKLSENPIVDLDKNSFKKLTTLEELILNNMDHLSEVMERTFSDLVSLRILEMKFNRHLTKINRLAFDGLFNESRPVLQEIDLESNHLRTLDKDMINCPRIRKFNVQNNPWTCDCNMKWIKTCDIQKIYAADLRCQEPQKLLNTLIDHMSEKEFECIYDETVVAKAIVHHERVVRSMSVGLAAGLLVILAFGIVLVFKWKDIRSWYRNSRRGPGAVYYVRARANPREIQNCQP</sequence>
<proteinExistence type="predicted"/>
<feature type="chain" id="PRO_5043607453" description="LRRCT domain-containing protein" evidence="5">
    <location>
        <begin position="29"/>
        <end position="470"/>
    </location>
</feature>
<keyword evidence="3" id="KW-0677">Repeat</keyword>
<accession>A0AAV4S6K0</accession>
<dbReference type="SUPFAM" id="SSF52058">
    <property type="entry name" value="L domain-like"/>
    <property type="match status" value="1"/>
</dbReference>
<keyword evidence="1" id="KW-0433">Leucine-rich repeat</keyword>
<dbReference type="AlphaFoldDB" id="A0AAV4S6K0"/>
<feature type="signal peptide" evidence="5">
    <location>
        <begin position="1"/>
        <end position="28"/>
    </location>
</feature>
<dbReference type="InterPro" id="IPR001611">
    <property type="entry name" value="Leu-rich_rpt"/>
</dbReference>
<dbReference type="InterPro" id="IPR032675">
    <property type="entry name" value="LRR_dom_sf"/>
</dbReference>
<feature type="domain" description="LRRCT" evidence="6">
    <location>
        <begin position="346"/>
        <end position="394"/>
    </location>
</feature>
<dbReference type="InterPro" id="IPR000483">
    <property type="entry name" value="Cys-rich_flank_reg_C"/>
</dbReference>
<comment type="caution">
    <text evidence="7">The sequence shown here is derived from an EMBL/GenBank/DDBJ whole genome shotgun (WGS) entry which is preliminary data.</text>
</comment>